<name>A0AAD6UWT3_9AGAR</name>
<dbReference type="AlphaFoldDB" id="A0AAD6UWT3"/>
<gene>
    <name evidence="1" type="ORF">GGX14DRAFT_375729</name>
</gene>
<dbReference type="PANTHER" id="PTHR40129">
    <property type="entry name" value="KETOPANTOATE REDUCTASE N-TERMINAL DOMAIN-CONTAINING PROTEIN"/>
    <property type="match status" value="1"/>
</dbReference>
<dbReference type="EMBL" id="JARJCW010000081">
    <property type="protein sequence ID" value="KAJ7196771.1"/>
    <property type="molecule type" value="Genomic_DNA"/>
</dbReference>
<reference evidence="1" key="1">
    <citation type="submission" date="2023-03" db="EMBL/GenBank/DDBJ databases">
        <title>Massive genome expansion in bonnet fungi (Mycena s.s.) driven by repeated elements and novel gene families across ecological guilds.</title>
        <authorList>
            <consortium name="Lawrence Berkeley National Laboratory"/>
            <person name="Harder C.B."/>
            <person name="Miyauchi S."/>
            <person name="Viragh M."/>
            <person name="Kuo A."/>
            <person name="Thoen E."/>
            <person name="Andreopoulos B."/>
            <person name="Lu D."/>
            <person name="Skrede I."/>
            <person name="Drula E."/>
            <person name="Henrissat B."/>
            <person name="Morin E."/>
            <person name="Kohler A."/>
            <person name="Barry K."/>
            <person name="LaButti K."/>
            <person name="Morin E."/>
            <person name="Salamov A."/>
            <person name="Lipzen A."/>
            <person name="Mereny Z."/>
            <person name="Hegedus B."/>
            <person name="Baldrian P."/>
            <person name="Stursova M."/>
            <person name="Weitz H."/>
            <person name="Taylor A."/>
            <person name="Grigoriev I.V."/>
            <person name="Nagy L.G."/>
            <person name="Martin F."/>
            <person name="Kauserud H."/>
        </authorList>
    </citation>
    <scope>NUCLEOTIDE SEQUENCE</scope>
    <source>
        <strain evidence="1">9144</strain>
    </source>
</reference>
<sequence length="285" mass="31282">MAVDILILGAGWTSTFLIPLCQESNITYAASTRSGSGSTIKFEFQPHSDDPEPYKCLPDAKTVLISFPITVSGASERLVRLYVSTRHENTAIPPAFIQLGTTSIWDKAPDALASHGSTFYDRHSPFTLTGRAKAEVELLALSPSVAPTTVLNLAGLWGGQRVVRNWLSRIAPTKDALKSKGSLHLIHGFDLARVILAVHGSFSKAAGQRWLVTDGRVYDWWDLASAWGAAPPDDGPSVWVRELMFEENIRVLPRGAELLGRVLDSRDFWNEFGLAPLRARLETSE</sequence>
<comment type="caution">
    <text evidence="1">The sequence shown here is derived from an EMBL/GenBank/DDBJ whole genome shotgun (WGS) entry which is preliminary data.</text>
</comment>
<dbReference type="PANTHER" id="PTHR40129:SF2">
    <property type="entry name" value="KETOPANTOATE REDUCTASE N-TERMINAL DOMAIN-CONTAINING PROTEIN"/>
    <property type="match status" value="1"/>
</dbReference>
<protein>
    <submittedName>
        <fullName evidence="1">Uncharacterized protein</fullName>
    </submittedName>
</protein>
<keyword evidence="2" id="KW-1185">Reference proteome</keyword>
<organism evidence="1 2">
    <name type="scientific">Mycena pura</name>
    <dbReference type="NCBI Taxonomy" id="153505"/>
    <lineage>
        <taxon>Eukaryota</taxon>
        <taxon>Fungi</taxon>
        <taxon>Dikarya</taxon>
        <taxon>Basidiomycota</taxon>
        <taxon>Agaricomycotina</taxon>
        <taxon>Agaricomycetes</taxon>
        <taxon>Agaricomycetidae</taxon>
        <taxon>Agaricales</taxon>
        <taxon>Marasmiineae</taxon>
        <taxon>Mycenaceae</taxon>
        <taxon>Mycena</taxon>
    </lineage>
</organism>
<evidence type="ECO:0000313" key="1">
    <source>
        <dbReference type="EMBL" id="KAJ7196771.1"/>
    </source>
</evidence>
<dbReference type="Proteomes" id="UP001219525">
    <property type="component" value="Unassembled WGS sequence"/>
</dbReference>
<dbReference type="SUPFAM" id="SSF51735">
    <property type="entry name" value="NAD(P)-binding Rossmann-fold domains"/>
    <property type="match status" value="1"/>
</dbReference>
<evidence type="ECO:0000313" key="2">
    <source>
        <dbReference type="Proteomes" id="UP001219525"/>
    </source>
</evidence>
<proteinExistence type="predicted"/>
<dbReference type="InterPro" id="IPR036291">
    <property type="entry name" value="NAD(P)-bd_dom_sf"/>
</dbReference>
<dbReference type="Gene3D" id="3.40.50.720">
    <property type="entry name" value="NAD(P)-binding Rossmann-like Domain"/>
    <property type="match status" value="1"/>
</dbReference>
<accession>A0AAD6UWT3</accession>